<accession>A0ABU6GWD9</accession>
<keyword evidence="2 6" id="KW-1003">Cell membrane</keyword>
<dbReference type="Proteomes" id="UP001344632">
    <property type="component" value="Unassembled WGS sequence"/>
</dbReference>
<feature type="transmembrane region" description="Helical" evidence="6">
    <location>
        <begin position="195"/>
        <end position="214"/>
    </location>
</feature>
<name>A0ABU6GWD9_9BACL</name>
<feature type="transmembrane region" description="Helical" evidence="6">
    <location>
        <begin position="579"/>
        <end position="600"/>
    </location>
</feature>
<feature type="domain" description="ABC3 transporter permease C-terminal" evidence="7">
    <location>
        <begin position="59"/>
        <end position="178"/>
    </location>
</feature>
<dbReference type="RefSeq" id="WP_326091702.1">
    <property type="nucleotide sequence ID" value="NZ_JARLKZ010000033.1"/>
</dbReference>
<evidence type="ECO:0000256" key="4">
    <source>
        <dbReference type="ARBA" id="ARBA00022989"/>
    </source>
</evidence>
<dbReference type="PANTHER" id="PTHR46795:SF2">
    <property type="entry name" value="ABC TRANSPORTER, PERMEASE PROTEIN"/>
    <property type="match status" value="1"/>
</dbReference>
<feature type="transmembrane region" description="Helical" evidence="6">
    <location>
        <begin position="100"/>
        <end position="131"/>
    </location>
</feature>
<gene>
    <name evidence="8" type="ORF">P4H66_30035</name>
</gene>
<dbReference type="InterPro" id="IPR027022">
    <property type="entry name" value="ABC_permease_BceB-typ"/>
</dbReference>
<feature type="transmembrane region" description="Helical" evidence="6">
    <location>
        <begin position="59"/>
        <end position="80"/>
    </location>
</feature>
<dbReference type="InterPro" id="IPR052536">
    <property type="entry name" value="ABC-4_Integral_Memb_Prot"/>
</dbReference>
<comment type="caution">
    <text evidence="8">The sequence shown here is derived from an EMBL/GenBank/DDBJ whole genome shotgun (WGS) entry which is preliminary data.</text>
</comment>
<dbReference type="PIRSF" id="PIRSF018968">
    <property type="entry name" value="ABC_permease_BceB"/>
    <property type="match status" value="1"/>
</dbReference>
<sequence>MSFPEFAFNNVRRNLRAYISYFLSSAVMVMIFFAYSVFIYHPDISHSDFGKYIATSMRIASYVIYLFSFFFVLYSISAFLKARNQEFGILTILGAQTRQINWLIFLENMLIGVSAIVTGVAGGLLISKLFLMVSTKIIGEVELSFYWPVKALIVTSSAFMLLFVIVSLFTLLFIRKKKVLELLKGSSMPKKEPQVSWLLSIFGAALLVTGFVSVCGEYSKNTLMTAALTGIAGTYFFYTQLSVIIVRLLKKNRPFMWRSTNLIRISEMSYKLKDNARMLFMVTVVTAIACMVSSVLLFMSQSNRELYDHSPYSLVYTVYDSNNDKPDLMPIADEIKAHGADYTELKIELLHHLFTLNGNTKGIDLLPVSKYRLLSEQTGLPGIQDVSEADAVLILCQTTNVQNYKDFANASLQAKSNLKLTVKQTVNTDILPFGQFSSPFLVVNDTMYKKLQQDPDISKVTRYLYKVPAWDGSPPSLSDPEVIAGTKLFEWNQKKSKEHNWNYGLFSRGENYQSSKQATSMMSFVGVFIALIFSISSASFLYFKLHTELNKDQRMYQAMSKIGLSPEEMSRAATTQIALLFYIPVFVAIIETLAVVVPILHGLNQTHIMSPILMTAAAFTAVQTVYFLIIRSRYVRSLRKIMV</sequence>
<protein>
    <submittedName>
        <fullName evidence="8">ABC transporter permease</fullName>
    </submittedName>
</protein>
<keyword evidence="5 6" id="KW-0472">Membrane</keyword>
<keyword evidence="4 6" id="KW-1133">Transmembrane helix</keyword>
<evidence type="ECO:0000259" key="7">
    <source>
        <dbReference type="Pfam" id="PF02687"/>
    </source>
</evidence>
<evidence type="ECO:0000256" key="5">
    <source>
        <dbReference type="ARBA" id="ARBA00023136"/>
    </source>
</evidence>
<evidence type="ECO:0000256" key="6">
    <source>
        <dbReference type="PIRNR" id="PIRNR018968"/>
    </source>
</evidence>
<keyword evidence="6" id="KW-0813">Transport</keyword>
<comment type="subcellular location">
    <subcellularLocation>
        <location evidence="1 6">Cell membrane</location>
        <topology evidence="1 6">Multi-pass membrane protein</topology>
    </subcellularLocation>
</comment>
<organism evidence="8 9">
    <name type="scientific">Paenibacillus dokdonensis</name>
    <dbReference type="NCBI Taxonomy" id="2567944"/>
    <lineage>
        <taxon>Bacteria</taxon>
        <taxon>Bacillati</taxon>
        <taxon>Bacillota</taxon>
        <taxon>Bacilli</taxon>
        <taxon>Bacillales</taxon>
        <taxon>Paenibacillaceae</taxon>
        <taxon>Paenibacillus</taxon>
    </lineage>
</organism>
<evidence type="ECO:0000313" key="8">
    <source>
        <dbReference type="EMBL" id="MEC0244056.1"/>
    </source>
</evidence>
<feature type="transmembrane region" description="Helical" evidence="6">
    <location>
        <begin position="151"/>
        <end position="174"/>
    </location>
</feature>
<dbReference type="PANTHER" id="PTHR46795">
    <property type="entry name" value="ABC TRANSPORTER PERMEASE-RELATED-RELATED"/>
    <property type="match status" value="1"/>
</dbReference>
<feature type="transmembrane region" description="Helical" evidence="6">
    <location>
        <begin position="521"/>
        <end position="545"/>
    </location>
</feature>
<proteinExistence type="inferred from homology"/>
<feature type="transmembrane region" description="Helical" evidence="6">
    <location>
        <begin position="278"/>
        <end position="299"/>
    </location>
</feature>
<evidence type="ECO:0000256" key="2">
    <source>
        <dbReference type="ARBA" id="ARBA00022475"/>
    </source>
</evidence>
<dbReference type="Pfam" id="PF02687">
    <property type="entry name" value="FtsX"/>
    <property type="match status" value="1"/>
</dbReference>
<comment type="similarity">
    <text evidence="6">Belongs to the ABC-4 integral membrane protein family.</text>
</comment>
<reference evidence="8 9" key="1">
    <citation type="submission" date="2023-03" db="EMBL/GenBank/DDBJ databases">
        <title>Bacillus Genome Sequencing.</title>
        <authorList>
            <person name="Dunlap C."/>
        </authorList>
    </citation>
    <scope>NUCLEOTIDE SEQUENCE [LARGE SCALE GENOMIC DNA]</scope>
    <source>
        <strain evidence="8 9">BD-525</strain>
    </source>
</reference>
<evidence type="ECO:0000313" key="9">
    <source>
        <dbReference type="Proteomes" id="UP001344632"/>
    </source>
</evidence>
<feature type="transmembrane region" description="Helical" evidence="6">
    <location>
        <begin position="612"/>
        <end position="630"/>
    </location>
</feature>
<feature type="transmembrane region" description="Helical" evidence="6">
    <location>
        <begin position="21"/>
        <end position="39"/>
    </location>
</feature>
<dbReference type="InterPro" id="IPR003838">
    <property type="entry name" value="ABC3_permease_C"/>
</dbReference>
<evidence type="ECO:0000256" key="3">
    <source>
        <dbReference type="ARBA" id="ARBA00022692"/>
    </source>
</evidence>
<evidence type="ECO:0000256" key="1">
    <source>
        <dbReference type="ARBA" id="ARBA00004651"/>
    </source>
</evidence>
<feature type="transmembrane region" description="Helical" evidence="6">
    <location>
        <begin position="226"/>
        <end position="249"/>
    </location>
</feature>
<dbReference type="EMBL" id="JARLKZ010000033">
    <property type="protein sequence ID" value="MEC0244056.1"/>
    <property type="molecule type" value="Genomic_DNA"/>
</dbReference>
<keyword evidence="3 6" id="KW-0812">Transmembrane</keyword>
<keyword evidence="9" id="KW-1185">Reference proteome</keyword>